<dbReference type="PRINTS" id="PR02008">
    <property type="entry name" value="RCMTFAMILY"/>
</dbReference>
<dbReference type="Proteomes" id="UP000187209">
    <property type="component" value="Unassembled WGS sequence"/>
</dbReference>
<feature type="domain" description="SAM-dependent MTase RsmB/NOP-type" evidence="6">
    <location>
        <begin position="1"/>
        <end position="300"/>
    </location>
</feature>
<feature type="binding site" evidence="5">
    <location>
        <position position="135"/>
    </location>
    <ligand>
        <name>S-adenosyl-L-methionine</name>
        <dbReference type="ChEBI" id="CHEBI:59789"/>
    </ligand>
</feature>
<evidence type="ECO:0000256" key="3">
    <source>
        <dbReference type="ARBA" id="ARBA00022691"/>
    </source>
</evidence>
<reference evidence="7 8" key="1">
    <citation type="submission" date="2016-11" db="EMBL/GenBank/DDBJ databases">
        <title>The macronuclear genome of Stentor coeruleus: a giant cell with tiny introns.</title>
        <authorList>
            <person name="Slabodnick M."/>
            <person name="Ruby J.G."/>
            <person name="Reiff S.B."/>
            <person name="Swart E.C."/>
            <person name="Gosai S."/>
            <person name="Prabakaran S."/>
            <person name="Witkowska E."/>
            <person name="Larue G.E."/>
            <person name="Fisher S."/>
            <person name="Freeman R.M."/>
            <person name="Gunawardena J."/>
            <person name="Chu W."/>
            <person name="Stover N.A."/>
            <person name="Gregory B.D."/>
            <person name="Nowacki M."/>
            <person name="Derisi J."/>
            <person name="Roy S.W."/>
            <person name="Marshall W.F."/>
            <person name="Sood P."/>
        </authorList>
    </citation>
    <scope>NUCLEOTIDE SEQUENCE [LARGE SCALE GENOMIC DNA]</scope>
    <source>
        <strain evidence="7">WM001</strain>
    </source>
</reference>
<keyword evidence="2 5" id="KW-0808">Transferase</keyword>
<name>A0A1R2B7E0_9CILI</name>
<keyword evidence="4 5" id="KW-0694">RNA-binding</keyword>
<evidence type="ECO:0000256" key="2">
    <source>
        <dbReference type="ARBA" id="ARBA00022679"/>
    </source>
</evidence>
<dbReference type="Pfam" id="PF01189">
    <property type="entry name" value="Methyltr_RsmB-F"/>
    <property type="match status" value="1"/>
</dbReference>
<dbReference type="EMBL" id="MPUH01000893">
    <property type="protein sequence ID" value="OMJ72530.1"/>
    <property type="molecule type" value="Genomic_DNA"/>
</dbReference>
<comment type="similarity">
    <text evidence="5">Belongs to the class I-like SAM-binding methyltransferase superfamily. RsmB/NOP family.</text>
</comment>
<sequence length="325" mass="37644">MLHDYWTTGKISGGGSLKKFIIENFPKKTLQPQANSQIWVRTNTFNPPPSSLELLNPDKLIENLYLVPRTPQITQFINKGKLIAQSKPSCMPVECLNFYKGNYNVIDTCAAPGNKTLQLAEKIAKFSTGKVFAYEKDSKRYDLLRNRMKLFKAENVVARNIDFFDVEKFDNVQIGVVDPSCSGSGIIEHQLADHGKLHNNTSYSDYRIKQLSLFQQKILSKVLSIPTIKQVVYSTCSVYEEENENVIKKVLKKYWRKFHLQKILKSWKQRGIGEYGDYMVRSVTSNQNTQGFFVAKLQRRALRLKHKLHKRTFLYWKTKRTATFI</sequence>
<keyword evidence="8" id="KW-1185">Reference proteome</keyword>
<dbReference type="SUPFAM" id="SSF53335">
    <property type="entry name" value="S-adenosyl-L-methionine-dependent methyltransferases"/>
    <property type="match status" value="1"/>
</dbReference>
<dbReference type="PANTHER" id="PTHR22807:SF4">
    <property type="entry name" value="28S RRNA (CYTOSINE-C(5))-METHYLTRANSFERASE"/>
    <property type="match status" value="1"/>
</dbReference>
<dbReference type="OrthoDB" id="435282at2759"/>
<dbReference type="GO" id="GO:0008173">
    <property type="term" value="F:RNA methyltransferase activity"/>
    <property type="evidence" value="ECO:0007669"/>
    <property type="project" value="InterPro"/>
</dbReference>
<protein>
    <recommendedName>
        <fullName evidence="6">SAM-dependent MTase RsmB/NOP-type domain-containing protein</fullName>
    </recommendedName>
</protein>
<dbReference type="PROSITE" id="PS51686">
    <property type="entry name" value="SAM_MT_RSMB_NOP"/>
    <property type="match status" value="1"/>
</dbReference>
<dbReference type="Gene3D" id="3.40.50.150">
    <property type="entry name" value="Vaccinia Virus protein VP39"/>
    <property type="match status" value="1"/>
</dbReference>
<gene>
    <name evidence="7" type="ORF">SteCoe_29002</name>
</gene>
<dbReference type="PANTHER" id="PTHR22807">
    <property type="entry name" value="NOP2 YEAST -RELATED NOL1/NOP2/FMU SUN DOMAIN-CONTAINING"/>
    <property type="match status" value="1"/>
</dbReference>
<proteinExistence type="inferred from homology"/>
<evidence type="ECO:0000256" key="1">
    <source>
        <dbReference type="ARBA" id="ARBA00022603"/>
    </source>
</evidence>
<dbReference type="AlphaFoldDB" id="A0A1R2B7E0"/>
<dbReference type="InterPro" id="IPR029063">
    <property type="entry name" value="SAM-dependent_MTases_sf"/>
</dbReference>
<feature type="binding site" evidence="5">
    <location>
        <begin position="109"/>
        <end position="115"/>
    </location>
    <ligand>
        <name>S-adenosyl-L-methionine</name>
        <dbReference type="ChEBI" id="CHEBI:59789"/>
    </ligand>
</feature>
<dbReference type="GO" id="GO:0070475">
    <property type="term" value="P:rRNA base methylation"/>
    <property type="evidence" value="ECO:0007669"/>
    <property type="project" value="TreeGrafter"/>
</dbReference>
<dbReference type="InterPro" id="IPR001678">
    <property type="entry name" value="MeTrfase_RsmB-F_NOP2_dom"/>
</dbReference>
<dbReference type="GO" id="GO:0005730">
    <property type="term" value="C:nucleolus"/>
    <property type="evidence" value="ECO:0007669"/>
    <property type="project" value="TreeGrafter"/>
</dbReference>
<keyword evidence="1 5" id="KW-0489">Methyltransferase</keyword>
<feature type="binding site" evidence="5">
    <location>
        <position position="178"/>
    </location>
    <ligand>
        <name>S-adenosyl-L-methionine</name>
        <dbReference type="ChEBI" id="CHEBI:59789"/>
    </ligand>
</feature>
<evidence type="ECO:0000256" key="4">
    <source>
        <dbReference type="ARBA" id="ARBA00022884"/>
    </source>
</evidence>
<dbReference type="CDD" id="cd02440">
    <property type="entry name" value="AdoMet_MTases"/>
    <property type="match status" value="1"/>
</dbReference>
<feature type="active site" description="Nucleophile" evidence="5">
    <location>
        <position position="236"/>
    </location>
</feature>
<comment type="caution">
    <text evidence="7">The sequence shown here is derived from an EMBL/GenBank/DDBJ whole genome shotgun (WGS) entry which is preliminary data.</text>
</comment>
<organism evidence="7 8">
    <name type="scientific">Stentor coeruleus</name>
    <dbReference type="NCBI Taxonomy" id="5963"/>
    <lineage>
        <taxon>Eukaryota</taxon>
        <taxon>Sar</taxon>
        <taxon>Alveolata</taxon>
        <taxon>Ciliophora</taxon>
        <taxon>Postciliodesmatophora</taxon>
        <taxon>Heterotrichea</taxon>
        <taxon>Heterotrichida</taxon>
        <taxon>Stentoridae</taxon>
        <taxon>Stentor</taxon>
    </lineage>
</organism>
<evidence type="ECO:0000313" key="8">
    <source>
        <dbReference type="Proteomes" id="UP000187209"/>
    </source>
</evidence>
<evidence type="ECO:0000259" key="6">
    <source>
        <dbReference type="PROSITE" id="PS51686"/>
    </source>
</evidence>
<keyword evidence="3 5" id="KW-0949">S-adenosyl-L-methionine</keyword>
<evidence type="ECO:0000256" key="5">
    <source>
        <dbReference type="PROSITE-ProRule" id="PRU01023"/>
    </source>
</evidence>
<evidence type="ECO:0000313" key="7">
    <source>
        <dbReference type="EMBL" id="OMJ72530.1"/>
    </source>
</evidence>
<feature type="binding site" evidence="5">
    <location>
        <position position="162"/>
    </location>
    <ligand>
        <name>S-adenosyl-L-methionine</name>
        <dbReference type="ChEBI" id="CHEBI:59789"/>
    </ligand>
</feature>
<dbReference type="InterPro" id="IPR049560">
    <property type="entry name" value="MeTrfase_RsmB-F_NOP2_cat"/>
</dbReference>
<accession>A0A1R2B7E0</accession>
<dbReference type="InterPro" id="IPR023267">
    <property type="entry name" value="RCMT"/>
</dbReference>
<dbReference type="GO" id="GO:0003723">
    <property type="term" value="F:RNA binding"/>
    <property type="evidence" value="ECO:0007669"/>
    <property type="project" value="UniProtKB-UniRule"/>
</dbReference>